<dbReference type="EMBL" id="JADFUA010000010">
    <property type="protein sequence ID" value="MBE9610491.1"/>
    <property type="molecule type" value="Genomic_DNA"/>
</dbReference>
<feature type="transmembrane region" description="Helical" evidence="1">
    <location>
        <begin position="30"/>
        <end position="49"/>
    </location>
</feature>
<dbReference type="RefSeq" id="WP_194117039.1">
    <property type="nucleotide sequence ID" value="NZ_JADFUA010000010.1"/>
</dbReference>
<keyword evidence="1" id="KW-0472">Membrane</keyword>
<name>A0A8J7FTW7_9NEIS</name>
<accession>A0A8J7FTW7</accession>
<keyword evidence="1" id="KW-1133">Transmembrane helix</keyword>
<gene>
    <name evidence="2" type="ORF">INR99_14210</name>
</gene>
<protein>
    <submittedName>
        <fullName evidence="2">DUF2970 domain-containing protein</fullName>
    </submittedName>
</protein>
<evidence type="ECO:0000313" key="2">
    <source>
        <dbReference type="EMBL" id="MBE9610491.1"/>
    </source>
</evidence>
<dbReference type="AlphaFoldDB" id="A0A8J7FTW7"/>
<dbReference type="Proteomes" id="UP000604481">
    <property type="component" value="Unassembled WGS sequence"/>
</dbReference>
<evidence type="ECO:0000313" key="3">
    <source>
        <dbReference type="Proteomes" id="UP000604481"/>
    </source>
</evidence>
<organism evidence="2 3">
    <name type="scientific">Chitinilyticum piscinae</name>
    <dbReference type="NCBI Taxonomy" id="2866724"/>
    <lineage>
        <taxon>Bacteria</taxon>
        <taxon>Pseudomonadati</taxon>
        <taxon>Pseudomonadota</taxon>
        <taxon>Betaproteobacteria</taxon>
        <taxon>Neisseriales</taxon>
        <taxon>Chitinibacteraceae</taxon>
        <taxon>Chitinilyticum</taxon>
    </lineage>
</organism>
<keyword evidence="3" id="KW-1185">Reference proteome</keyword>
<proteinExistence type="predicted"/>
<evidence type="ECO:0000256" key="1">
    <source>
        <dbReference type="SAM" id="Phobius"/>
    </source>
</evidence>
<keyword evidence="1" id="KW-0812">Transmembrane</keyword>
<sequence>MMRALQTVLAALFGVQSRRAASGAVKPWQLLLAACLLLVLLGCAVRWLAGWLANEQASSRPAGTPATGDRP</sequence>
<reference evidence="2 3" key="1">
    <citation type="submission" date="2020-10" db="EMBL/GenBank/DDBJ databases">
        <title>The genome sequence of Chitinilyticum litopenaei 4Y14.</title>
        <authorList>
            <person name="Liu Y."/>
        </authorList>
    </citation>
    <scope>NUCLEOTIDE SEQUENCE [LARGE SCALE GENOMIC DNA]</scope>
    <source>
        <strain evidence="2 3">4Y14</strain>
    </source>
</reference>
<comment type="caution">
    <text evidence="2">The sequence shown here is derived from an EMBL/GenBank/DDBJ whole genome shotgun (WGS) entry which is preliminary data.</text>
</comment>